<dbReference type="SUPFAM" id="SSF56349">
    <property type="entry name" value="DNA breaking-rejoining enzymes"/>
    <property type="match status" value="1"/>
</dbReference>
<dbReference type="InterPro" id="IPR044068">
    <property type="entry name" value="CB"/>
</dbReference>
<sequence length="337" mass="38696">MRCSNAVTDDIPPVIPPNPPRLLDQVRAFIRQQNKSWSTERTYIYWIRRFILFHRKRHPKEMGAREVEQFLSWLSVHQYASPSTQSTALNAIVYLYRQFYQREIGQLAFEQAKRKVKIPVVFSHAEACGVIDRLAGQKRLMAELMYSSGLRVSECLRLRVKDIDFAQHQIIVRQGKGGKDRSTLLADTLRDKLSAQISHVEVLHKKDLDAGFGIVYMPYALAKKCPSNASSLHWQFLFPSANLAKDPRDGCYKRHHRHISYIQKALKRALIEANIRKQASCHTFRHSFATGLMERGYDIRTIQQLLGHSDVATTEIYTHVLNRGGLGVISPMDLSIV</sequence>
<evidence type="ECO:0000259" key="7">
    <source>
        <dbReference type="PROSITE" id="PS51900"/>
    </source>
</evidence>
<keyword evidence="4" id="KW-0233">DNA recombination</keyword>
<dbReference type="PANTHER" id="PTHR30349:SF64">
    <property type="entry name" value="PROPHAGE INTEGRASE INTD-RELATED"/>
    <property type="match status" value="1"/>
</dbReference>
<evidence type="ECO:0000256" key="4">
    <source>
        <dbReference type="ARBA" id="ARBA00023172"/>
    </source>
</evidence>
<keyword evidence="2" id="KW-0229">DNA integration</keyword>
<dbReference type="InterPro" id="IPR011946">
    <property type="entry name" value="Integrase_integron-type"/>
</dbReference>
<feature type="domain" description="Tyr recombinase" evidence="6">
    <location>
        <begin position="117"/>
        <end position="330"/>
    </location>
</feature>
<evidence type="ECO:0000313" key="8">
    <source>
        <dbReference type="EMBL" id="ROS00370.1"/>
    </source>
</evidence>
<dbReference type="InterPro" id="IPR011010">
    <property type="entry name" value="DNA_brk_join_enz"/>
</dbReference>
<evidence type="ECO:0000259" key="6">
    <source>
        <dbReference type="PROSITE" id="PS51898"/>
    </source>
</evidence>
<dbReference type="InterPro" id="IPR013762">
    <property type="entry name" value="Integrase-like_cat_sf"/>
</dbReference>
<proteinExistence type="inferred from homology"/>
<dbReference type="InterPro" id="IPR050090">
    <property type="entry name" value="Tyrosine_recombinase_XerCD"/>
</dbReference>
<dbReference type="Gene3D" id="1.10.150.130">
    <property type="match status" value="1"/>
</dbReference>
<dbReference type="PROSITE" id="PS51898">
    <property type="entry name" value="TYR_RECOMBINASE"/>
    <property type="match status" value="1"/>
</dbReference>
<dbReference type="AlphaFoldDB" id="A0A3N2DKQ1"/>
<dbReference type="RefSeq" id="WP_123713327.1">
    <property type="nucleotide sequence ID" value="NZ_RKHR01000005.1"/>
</dbReference>
<accession>A0A3N2DKQ1</accession>
<protein>
    <submittedName>
        <fullName evidence="8">Integron integrase</fullName>
    </submittedName>
</protein>
<comment type="caution">
    <text evidence="8">The sequence shown here is derived from an EMBL/GenBank/DDBJ whole genome shotgun (WGS) entry which is preliminary data.</text>
</comment>
<dbReference type="OrthoDB" id="9801717at2"/>
<dbReference type="Pfam" id="PF13495">
    <property type="entry name" value="Phage_int_SAM_4"/>
    <property type="match status" value="1"/>
</dbReference>
<evidence type="ECO:0000256" key="3">
    <source>
        <dbReference type="ARBA" id="ARBA00023125"/>
    </source>
</evidence>
<dbReference type="InterPro" id="IPR004107">
    <property type="entry name" value="Integrase_SAM-like_N"/>
</dbReference>
<dbReference type="InterPro" id="IPR010998">
    <property type="entry name" value="Integrase_recombinase_N"/>
</dbReference>
<dbReference type="PROSITE" id="PS51900">
    <property type="entry name" value="CB"/>
    <property type="match status" value="1"/>
</dbReference>
<dbReference type="Pfam" id="PF00589">
    <property type="entry name" value="Phage_integrase"/>
    <property type="match status" value="1"/>
</dbReference>
<comment type="similarity">
    <text evidence="1">Belongs to the 'phage' integrase family.</text>
</comment>
<evidence type="ECO:0000313" key="9">
    <source>
        <dbReference type="Proteomes" id="UP000275394"/>
    </source>
</evidence>
<dbReference type="Gene3D" id="1.10.443.10">
    <property type="entry name" value="Intergrase catalytic core"/>
    <property type="match status" value="1"/>
</dbReference>
<evidence type="ECO:0000256" key="2">
    <source>
        <dbReference type="ARBA" id="ARBA00022908"/>
    </source>
</evidence>
<dbReference type="GO" id="GO:0003677">
    <property type="term" value="F:DNA binding"/>
    <property type="evidence" value="ECO:0007669"/>
    <property type="project" value="UniProtKB-UniRule"/>
</dbReference>
<evidence type="ECO:0000256" key="5">
    <source>
        <dbReference type="PROSITE-ProRule" id="PRU01248"/>
    </source>
</evidence>
<dbReference type="InterPro" id="IPR002104">
    <property type="entry name" value="Integrase_catalytic"/>
</dbReference>
<organism evidence="8 9">
    <name type="scientific">Sinobacterium caligoides</name>
    <dbReference type="NCBI Taxonomy" id="933926"/>
    <lineage>
        <taxon>Bacteria</taxon>
        <taxon>Pseudomonadati</taxon>
        <taxon>Pseudomonadota</taxon>
        <taxon>Gammaproteobacteria</taxon>
        <taxon>Cellvibrionales</taxon>
        <taxon>Spongiibacteraceae</taxon>
        <taxon>Sinobacterium</taxon>
    </lineage>
</organism>
<feature type="domain" description="Core-binding (CB)" evidence="7">
    <location>
        <begin position="20"/>
        <end position="100"/>
    </location>
</feature>
<dbReference type="Proteomes" id="UP000275394">
    <property type="component" value="Unassembled WGS sequence"/>
</dbReference>
<keyword evidence="9" id="KW-1185">Reference proteome</keyword>
<dbReference type="GO" id="GO:0006310">
    <property type="term" value="P:DNA recombination"/>
    <property type="evidence" value="ECO:0007669"/>
    <property type="project" value="UniProtKB-KW"/>
</dbReference>
<keyword evidence="3 5" id="KW-0238">DNA-binding</keyword>
<reference evidence="8 9" key="1">
    <citation type="submission" date="2018-11" db="EMBL/GenBank/DDBJ databases">
        <title>Genomic Encyclopedia of Type Strains, Phase IV (KMG-IV): sequencing the most valuable type-strain genomes for metagenomic binning, comparative biology and taxonomic classification.</title>
        <authorList>
            <person name="Goeker M."/>
        </authorList>
    </citation>
    <scope>NUCLEOTIDE SEQUENCE [LARGE SCALE GENOMIC DNA]</scope>
    <source>
        <strain evidence="8 9">DSM 100316</strain>
    </source>
</reference>
<dbReference type="PANTHER" id="PTHR30349">
    <property type="entry name" value="PHAGE INTEGRASE-RELATED"/>
    <property type="match status" value="1"/>
</dbReference>
<evidence type="ECO:0000256" key="1">
    <source>
        <dbReference type="ARBA" id="ARBA00008857"/>
    </source>
</evidence>
<dbReference type="GO" id="GO:0015074">
    <property type="term" value="P:DNA integration"/>
    <property type="evidence" value="ECO:0007669"/>
    <property type="project" value="UniProtKB-KW"/>
</dbReference>
<dbReference type="EMBL" id="RKHR01000005">
    <property type="protein sequence ID" value="ROS00370.1"/>
    <property type="molecule type" value="Genomic_DNA"/>
</dbReference>
<name>A0A3N2DKQ1_9GAMM</name>
<dbReference type="NCBIfam" id="TIGR02249">
    <property type="entry name" value="integrase_gron"/>
    <property type="match status" value="1"/>
</dbReference>
<gene>
    <name evidence="8" type="ORF">EDC56_3021</name>
</gene>